<evidence type="ECO:0000313" key="1">
    <source>
        <dbReference type="EMBL" id="GAG31211.1"/>
    </source>
</evidence>
<dbReference type="EMBL" id="BARS01046627">
    <property type="protein sequence ID" value="GAG31211.1"/>
    <property type="molecule type" value="Genomic_DNA"/>
</dbReference>
<feature type="non-terminal residue" evidence="1">
    <location>
        <position position="1"/>
    </location>
</feature>
<proteinExistence type="predicted"/>
<sequence length="246" mass="26270">NAKYMLYFLYATNDWEFPVQMVQGSAAYNTKAGALDAVNDEIVNWGELPSAEFLLLYVFVMREISGGTANLQIIEITDYRTTQTSGGIANPATDHGGLIGLGDEGDHLYALLHDGTRPLTADWDAGAFTIKVDTIQATNGNGLRLSDDSDTLGVFVQDGGKVGIGTATIPHGGAGYAMLALDGANASADGPHIQITTASNDYPLFQLLAYSHDNIALLFDSYYDGSWKSSDAGSNFIIKKLNDTLT</sequence>
<protein>
    <submittedName>
        <fullName evidence="1">Uncharacterized protein</fullName>
    </submittedName>
</protein>
<accession>X0Y2S1</accession>
<dbReference type="AlphaFoldDB" id="X0Y2S1"/>
<organism evidence="1">
    <name type="scientific">marine sediment metagenome</name>
    <dbReference type="NCBI Taxonomy" id="412755"/>
    <lineage>
        <taxon>unclassified sequences</taxon>
        <taxon>metagenomes</taxon>
        <taxon>ecological metagenomes</taxon>
    </lineage>
</organism>
<gene>
    <name evidence="1" type="ORF">S01H1_70151</name>
</gene>
<reference evidence="1" key="1">
    <citation type="journal article" date="2014" name="Front. Microbiol.">
        <title>High frequency of phylogenetically diverse reductive dehalogenase-homologous genes in deep subseafloor sedimentary metagenomes.</title>
        <authorList>
            <person name="Kawai M."/>
            <person name="Futagami T."/>
            <person name="Toyoda A."/>
            <person name="Takaki Y."/>
            <person name="Nishi S."/>
            <person name="Hori S."/>
            <person name="Arai W."/>
            <person name="Tsubouchi T."/>
            <person name="Morono Y."/>
            <person name="Uchiyama I."/>
            <person name="Ito T."/>
            <person name="Fujiyama A."/>
            <person name="Inagaki F."/>
            <person name="Takami H."/>
        </authorList>
    </citation>
    <scope>NUCLEOTIDE SEQUENCE</scope>
    <source>
        <strain evidence="1">Expedition CK06-06</strain>
    </source>
</reference>
<name>X0Y2S1_9ZZZZ</name>
<comment type="caution">
    <text evidence="1">The sequence shown here is derived from an EMBL/GenBank/DDBJ whole genome shotgun (WGS) entry which is preliminary data.</text>
</comment>
<feature type="non-terminal residue" evidence="1">
    <location>
        <position position="246"/>
    </location>
</feature>